<evidence type="ECO:0000256" key="4">
    <source>
        <dbReference type="ARBA" id="ARBA00022737"/>
    </source>
</evidence>
<keyword evidence="4" id="KW-0677">Repeat</keyword>
<evidence type="ECO:0000313" key="11">
    <source>
        <dbReference type="Proteomes" id="UP000281553"/>
    </source>
</evidence>
<dbReference type="InterPro" id="IPR023415">
    <property type="entry name" value="LDLR_class-A_CS"/>
</dbReference>
<proteinExistence type="predicted"/>
<keyword evidence="7 8" id="KW-1015">Disulfide bond</keyword>
<accession>A0A3P7LEZ2</accession>
<keyword evidence="5 9" id="KW-1133">Transmembrane helix</keyword>
<dbReference type="CDD" id="cd00112">
    <property type="entry name" value="LDLa"/>
    <property type="match status" value="1"/>
</dbReference>
<evidence type="ECO:0000256" key="5">
    <source>
        <dbReference type="ARBA" id="ARBA00022989"/>
    </source>
</evidence>
<keyword evidence="11" id="KW-1185">Reference proteome</keyword>
<evidence type="ECO:0000256" key="9">
    <source>
        <dbReference type="SAM" id="Phobius"/>
    </source>
</evidence>
<dbReference type="PANTHER" id="PTHR24270">
    <property type="entry name" value="LOW-DENSITY LIPOPROTEIN RECEPTOR-RELATED"/>
    <property type="match status" value="1"/>
</dbReference>
<dbReference type="InterPro" id="IPR002172">
    <property type="entry name" value="LDrepeatLR_classA_rpt"/>
</dbReference>
<dbReference type="GO" id="GO:0016192">
    <property type="term" value="P:vesicle-mediated transport"/>
    <property type="evidence" value="ECO:0007669"/>
    <property type="project" value="UniProtKB-ARBA"/>
</dbReference>
<feature type="transmembrane region" description="Helical" evidence="9">
    <location>
        <begin position="165"/>
        <end position="186"/>
    </location>
</feature>
<comment type="caution">
    <text evidence="8">Lacks conserved residue(s) required for the propagation of feature annotation.</text>
</comment>
<evidence type="ECO:0000256" key="7">
    <source>
        <dbReference type="ARBA" id="ARBA00023157"/>
    </source>
</evidence>
<dbReference type="PRINTS" id="PR00261">
    <property type="entry name" value="LDLRECEPTOR"/>
</dbReference>
<dbReference type="SMART" id="SM00192">
    <property type="entry name" value="LDLa"/>
    <property type="match status" value="2"/>
</dbReference>
<dbReference type="SUPFAM" id="SSF57424">
    <property type="entry name" value="LDL receptor-like module"/>
    <property type="match status" value="1"/>
</dbReference>
<dbReference type="Gene3D" id="4.10.400.10">
    <property type="entry name" value="Low-density Lipoprotein Receptor"/>
    <property type="match status" value="1"/>
</dbReference>
<evidence type="ECO:0000256" key="2">
    <source>
        <dbReference type="ARBA" id="ARBA00004308"/>
    </source>
</evidence>
<dbReference type="PROSITE" id="PS50068">
    <property type="entry name" value="LDLRA_2"/>
    <property type="match status" value="1"/>
</dbReference>
<dbReference type="InterPro" id="IPR036055">
    <property type="entry name" value="LDL_receptor-like_sf"/>
</dbReference>
<dbReference type="GO" id="GO:0012505">
    <property type="term" value="C:endomembrane system"/>
    <property type="evidence" value="ECO:0007669"/>
    <property type="project" value="UniProtKB-SubCell"/>
</dbReference>
<dbReference type="Proteomes" id="UP000281553">
    <property type="component" value="Unassembled WGS sequence"/>
</dbReference>
<dbReference type="AlphaFoldDB" id="A0A3P7LEZ2"/>
<name>A0A3P7LEZ2_DIBLA</name>
<dbReference type="GO" id="GO:0005886">
    <property type="term" value="C:plasma membrane"/>
    <property type="evidence" value="ECO:0007669"/>
    <property type="project" value="TreeGrafter"/>
</dbReference>
<gene>
    <name evidence="10" type="ORF">DILT_LOCUS6258</name>
</gene>
<dbReference type="InterPro" id="IPR050685">
    <property type="entry name" value="LDLR"/>
</dbReference>
<evidence type="ECO:0000313" key="10">
    <source>
        <dbReference type="EMBL" id="VDN10427.1"/>
    </source>
</evidence>
<evidence type="ECO:0000256" key="1">
    <source>
        <dbReference type="ARBA" id="ARBA00004167"/>
    </source>
</evidence>
<protein>
    <submittedName>
        <fullName evidence="10">Uncharacterized protein</fullName>
    </submittedName>
</protein>
<dbReference type="Pfam" id="PF00057">
    <property type="entry name" value="Ldl_recept_a"/>
    <property type="match status" value="1"/>
</dbReference>
<reference evidence="10 11" key="1">
    <citation type="submission" date="2018-11" db="EMBL/GenBank/DDBJ databases">
        <authorList>
            <consortium name="Pathogen Informatics"/>
        </authorList>
    </citation>
    <scope>NUCLEOTIDE SEQUENCE [LARGE SCALE GENOMIC DNA]</scope>
</reference>
<evidence type="ECO:0000256" key="8">
    <source>
        <dbReference type="PROSITE-ProRule" id="PRU00124"/>
    </source>
</evidence>
<dbReference type="PANTHER" id="PTHR24270:SF8">
    <property type="entry name" value="LD11117P-RELATED"/>
    <property type="match status" value="1"/>
</dbReference>
<feature type="disulfide bond" evidence="8">
    <location>
        <begin position="107"/>
        <end position="122"/>
    </location>
</feature>
<dbReference type="OrthoDB" id="6054493at2759"/>
<comment type="subcellular location">
    <subcellularLocation>
        <location evidence="2">Endomembrane system</location>
    </subcellularLocation>
    <subcellularLocation>
        <location evidence="1">Membrane</location>
        <topology evidence="1">Single-pass membrane protein</topology>
    </subcellularLocation>
</comment>
<evidence type="ECO:0000256" key="6">
    <source>
        <dbReference type="ARBA" id="ARBA00023136"/>
    </source>
</evidence>
<evidence type="ECO:0000256" key="3">
    <source>
        <dbReference type="ARBA" id="ARBA00022692"/>
    </source>
</evidence>
<organism evidence="10 11">
    <name type="scientific">Dibothriocephalus latus</name>
    <name type="common">Fish tapeworm</name>
    <name type="synonym">Diphyllobothrium latum</name>
    <dbReference type="NCBI Taxonomy" id="60516"/>
    <lineage>
        <taxon>Eukaryota</taxon>
        <taxon>Metazoa</taxon>
        <taxon>Spiralia</taxon>
        <taxon>Lophotrochozoa</taxon>
        <taxon>Platyhelminthes</taxon>
        <taxon>Cestoda</taxon>
        <taxon>Eucestoda</taxon>
        <taxon>Diphyllobothriidea</taxon>
        <taxon>Diphyllobothriidae</taxon>
        <taxon>Dibothriocephalus</taxon>
    </lineage>
</organism>
<keyword evidence="3 9" id="KW-0812">Transmembrane</keyword>
<dbReference type="EMBL" id="UYRU01049119">
    <property type="protein sequence ID" value="VDN10427.1"/>
    <property type="molecule type" value="Genomic_DNA"/>
</dbReference>
<sequence>MCRYFSLQDGSDETNCPATCPEYECNDGQCLPLSSRCNGMIECDSDEACCGPDQFECRRPQPRVYSGDNSPLMARADFSSGLYRYYRKHSSPAAAAWERCIPMIFFCDGKADCHDSSDEATCASSPVNEFGDVPTRLSSNGSIHGSTGPPTMPNGGGLNGEFPSVYAALIVLALLVVLVVISLIGYFCSKGLVYLLHLVLLDAWPRFNLLLK</sequence>
<keyword evidence="6 9" id="KW-0472">Membrane</keyword>
<dbReference type="PROSITE" id="PS01209">
    <property type="entry name" value="LDLRA_1"/>
    <property type="match status" value="1"/>
</dbReference>